<dbReference type="CDD" id="cd06261">
    <property type="entry name" value="TM_PBP2"/>
    <property type="match status" value="1"/>
</dbReference>
<dbReference type="PROSITE" id="PS50928">
    <property type="entry name" value="ABC_TM1"/>
    <property type="match status" value="1"/>
</dbReference>
<keyword evidence="4 5" id="KW-0472">Membrane</keyword>
<keyword evidence="6" id="KW-0592">Phosphate transport</keyword>
<comment type="similarity">
    <text evidence="6">Belongs to the binding-protein-dependent transport system permease family. CysTW subfamily.</text>
</comment>
<evidence type="ECO:0000256" key="5">
    <source>
        <dbReference type="RuleBase" id="RU363032"/>
    </source>
</evidence>
<feature type="domain" description="ABC transmembrane type-1" evidence="7">
    <location>
        <begin position="86"/>
        <end position="302"/>
    </location>
</feature>
<dbReference type="InterPro" id="IPR035906">
    <property type="entry name" value="MetI-like_sf"/>
</dbReference>
<dbReference type="RefSeq" id="WP_109817800.1">
    <property type="nucleotide sequence ID" value="NZ_QGKR01000186.1"/>
</dbReference>
<dbReference type="PANTHER" id="PTHR42727:SF1">
    <property type="entry name" value="PHOSPHATE TRANSPORT SYSTEM PERMEASE"/>
    <property type="match status" value="1"/>
</dbReference>
<dbReference type="Proteomes" id="UP000245410">
    <property type="component" value="Unassembled WGS sequence"/>
</dbReference>
<evidence type="ECO:0000256" key="1">
    <source>
        <dbReference type="ARBA" id="ARBA00004141"/>
    </source>
</evidence>
<keyword evidence="9" id="KW-1185">Reference proteome</keyword>
<dbReference type="EMBL" id="QGKR01000186">
    <property type="protein sequence ID" value="PWR09040.1"/>
    <property type="molecule type" value="Genomic_DNA"/>
</dbReference>
<feature type="transmembrane region" description="Helical" evidence="5">
    <location>
        <begin position="166"/>
        <end position="188"/>
    </location>
</feature>
<dbReference type="AlphaFoldDB" id="A0A317D4H6"/>
<sequence length="314" mass="33203">MAVITPGAPVPAASVRRGRRRPGERVIEGFLVLAAVVSIATTIGIVVSLLFPTVEFFGEVSIIEFVTGTQWTPLFSIKQYGVLPLLVGTLWVTLIATVIAVPLGIGAAIYLSEYARPGTRKLLKPILEVLAGIPTVVYGFFALTFLNPLLIDLWPSDDKPEFQNLLVAGIAMGIMIVPTVASLAEDAMSAVPQSLREGAYALASTKMQVATRVVVPGALSGIVAAIVLGVSRALGETMIVTIAAGLKTDGIPWSPIDGAATMTSFIAGAAQGDLPVDSLDYLTIFAVGTTLFLFTFALNALSIRLVRKFREVYE</sequence>
<dbReference type="NCBIfam" id="TIGR02138">
    <property type="entry name" value="phosphate_pstC"/>
    <property type="match status" value="1"/>
</dbReference>
<accession>A0A317D4H6</accession>
<dbReference type="InterPro" id="IPR000515">
    <property type="entry name" value="MetI-like"/>
</dbReference>
<dbReference type="GO" id="GO:0005315">
    <property type="term" value="F:phosphate transmembrane transporter activity"/>
    <property type="evidence" value="ECO:0007669"/>
    <property type="project" value="InterPro"/>
</dbReference>
<feature type="transmembrane region" description="Helical" evidence="5">
    <location>
        <begin position="209"/>
        <end position="230"/>
    </location>
</feature>
<evidence type="ECO:0000256" key="4">
    <source>
        <dbReference type="ARBA" id="ARBA00023136"/>
    </source>
</evidence>
<reference evidence="8 9" key="1">
    <citation type="submission" date="2018-05" db="EMBL/GenBank/DDBJ databases">
        <title>Micromonospora atacamensis sp. nov., a novel actinobacteria isolated from high altitude Atacama Desert soil.</title>
        <authorList>
            <person name="Carro L."/>
            <person name="Golinska P."/>
            <person name="Klenk H.-P."/>
            <person name="Goodfellow M."/>
        </authorList>
    </citation>
    <scope>NUCLEOTIDE SEQUENCE [LARGE SCALE GENOMIC DNA]</scope>
    <source>
        <strain evidence="8 9">5R2A7</strain>
    </source>
</reference>
<dbReference type="OrthoDB" id="9775069at2"/>
<dbReference type="Gene3D" id="1.10.3720.10">
    <property type="entry name" value="MetI-like"/>
    <property type="match status" value="1"/>
</dbReference>
<comment type="subcellular location">
    <subcellularLocation>
        <location evidence="5">Cell membrane</location>
        <topology evidence="5">Multi-pass membrane protein</topology>
    </subcellularLocation>
    <subcellularLocation>
        <location evidence="1">Membrane</location>
        <topology evidence="1">Multi-pass membrane protein</topology>
    </subcellularLocation>
</comment>
<dbReference type="PANTHER" id="PTHR42727">
    <property type="entry name" value="PHOSPHATE TRANSPORT SYSTEM PERMEASE PROTEIN"/>
    <property type="match status" value="1"/>
</dbReference>
<feature type="transmembrane region" description="Helical" evidence="5">
    <location>
        <begin position="123"/>
        <end position="146"/>
    </location>
</feature>
<keyword evidence="5" id="KW-0813">Transport</keyword>
<comment type="caution">
    <text evidence="8">The sequence shown here is derived from an EMBL/GenBank/DDBJ whole genome shotgun (WGS) entry which is preliminary data.</text>
</comment>
<evidence type="ECO:0000256" key="2">
    <source>
        <dbReference type="ARBA" id="ARBA00022692"/>
    </source>
</evidence>
<proteinExistence type="inferred from homology"/>
<name>A0A317D4H6_9ACTN</name>
<keyword evidence="3 5" id="KW-1133">Transmembrane helix</keyword>
<evidence type="ECO:0000313" key="8">
    <source>
        <dbReference type="EMBL" id="PWR09040.1"/>
    </source>
</evidence>
<dbReference type="InterPro" id="IPR011864">
    <property type="entry name" value="Phosphate_PstC"/>
</dbReference>
<organism evidence="8 9">
    <name type="scientific">Micromonospora acroterricola</name>
    <dbReference type="NCBI Taxonomy" id="2202421"/>
    <lineage>
        <taxon>Bacteria</taxon>
        <taxon>Bacillati</taxon>
        <taxon>Actinomycetota</taxon>
        <taxon>Actinomycetes</taxon>
        <taxon>Micromonosporales</taxon>
        <taxon>Micromonosporaceae</taxon>
        <taxon>Micromonospora</taxon>
    </lineage>
</organism>
<evidence type="ECO:0000256" key="6">
    <source>
        <dbReference type="RuleBase" id="RU363054"/>
    </source>
</evidence>
<keyword evidence="6" id="KW-1003">Cell membrane</keyword>
<feature type="transmembrane region" description="Helical" evidence="5">
    <location>
        <begin position="90"/>
        <end position="111"/>
    </location>
</feature>
<gene>
    <name evidence="8" type="primary">pstC</name>
    <name evidence="8" type="ORF">DKT68_13785</name>
</gene>
<feature type="transmembrane region" description="Helical" evidence="5">
    <location>
        <begin position="26"/>
        <end position="51"/>
    </location>
</feature>
<feature type="transmembrane region" description="Helical" evidence="5">
    <location>
        <begin position="281"/>
        <end position="301"/>
    </location>
</feature>
<dbReference type="SUPFAM" id="SSF161098">
    <property type="entry name" value="MetI-like"/>
    <property type="match status" value="1"/>
</dbReference>
<dbReference type="GO" id="GO:0006817">
    <property type="term" value="P:phosphate ion transport"/>
    <property type="evidence" value="ECO:0007669"/>
    <property type="project" value="UniProtKB-KW"/>
</dbReference>
<dbReference type="Pfam" id="PF00528">
    <property type="entry name" value="BPD_transp_1"/>
    <property type="match status" value="1"/>
</dbReference>
<evidence type="ECO:0000256" key="3">
    <source>
        <dbReference type="ARBA" id="ARBA00022989"/>
    </source>
</evidence>
<evidence type="ECO:0000313" key="9">
    <source>
        <dbReference type="Proteomes" id="UP000245410"/>
    </source>
</evidence>
<evidence type="ECO:0000259" key="7">
    <source>
        <dbReference type="PROSITE" id="PS50928"/>
    </source>
</evidence>
<comment type="function">
    <text evidence="6">Part of the binding-protein-dependent transport system for phosphate; probably responsible for the translocation of the substrate across the membrane.</text>
</comment>
<protein>
    <recommendedName>
        <fullName evidence="6">Phosphate transport system permease protein</fullName>
    </recommendedName>
</protein>
<dbReference type="GO" id="GO:0005886">
    <property type="term" value="C:plasma membrane"/>
    <property type="evidence" value="ECO:0007669"/>
    <property type="project" value="UniProtKB-SubCell"/>
</dbReference>
<keyword evidence="2 5" id="KW-0812">Transmembrane</keyword>